<keyword evidence="2" id="KW-1185">Reference proteome</keyword>
<dbReference type="RefSeq" id="WP_281793391.1">
    <property type="nucleotide sequence ID" value="NZ_BSDR01000001.1"/>
</dbReference>
<accession>A0A9W6FSK3</accession>
<sequence length="111" mass="12850">MFEGRLNIIEACDKAERIVYKAKEIERLHRKAIRYLGVGALRTSVLNMAVEALEEEELKKEVFINNESLLSFFCGVWIQFLLIEIAGVKREKLQAIAQRVFEGIQEEKSLH</sequence>
<comment type="caution">
    <text evidence="1">The sequence shown here is derived from an EMBL/GenBank/DDBJ whole genome shotgun (WGS) entry which is preliminary data.</text>
</comment>
<organism evidence="1 2">
    <name type="scientific">Desulforhabdus amnigena</name>
    <dbReference type="NCBI Taxonomy" id="40218"/>
    <lineage>
        <taxon>Bacteria</taxon>
        <taxon>Pseudomonadati</taxon>
        <taxon>Thermodesulfobacteriota</taxon>
        <taxon>Syntrophobacteria</taxon>
        <taxon>Syntrophobacterales</taxon>
        <taxon>Syntrophobacteraceae</taxon>
        <taxon>Desulforhabdus</taxon>
    </lineage>
</organism>
<dbReference type="AlphaFoldDB" id="A0A9W6FSK3"/>
<reference evidence="1" key="1">
    <citation type="submission" date="2022-12" db="EMBL/GenBank/DDBJ databases">
        <title>Reference genome sequencing for broad-spectrum identification of bacterial and archaeal isolates by mass spectrometry.</title>
        <authorList>
            <person name="Sekiguchi Y."/>
            <person name="Tourlousse D.M."/>
        </authorList>
    </citation>
    <scope>NUCLEOTIDE SEQUENCE</scope>
    <source>
        <strain evidence="1">ASRB1</strain>
    </source>
</reference>
<gene>
    <name evidence="1" type="ORF">DAMNIGENAA_15620</name>
</gene>
<proteinExistence type="predicted"/>
<protein>
    <submittedName>
        <fullName evidence="1">Uncharacterized protein</fullName>
    </submittedName>
</protein>
<name>A0A9W6FSK3_9BACT</name>
<evidence type="ECO:0000313" key="2">
    <source>
        <dbReference type="Proteomes" id="UP001144372"/>
    </source>
</evidence>
<dbReference type="EMBL" id="BSDR01000001">
    <property type="protein sequence ID" value="GLI34129.1"/>
    <property type="molecule type" value="Genomic_DNA"/>
</dbReference>
<dbReference type="Proteomes" id="UP001144372">
    <property type="component" value="Unassembled WGS sequence"/>
</dbReference>
<evidence type="ECO:0000313" key="1">
    <source>
        <dbReference type="EMBL" id="GLI34129.1"/>
    </source>
</evidence>